<name>A0A101M2M1_PICGL</name>
<geneLocation type="mitochondrion" evidence="1"/>
<dbReference type="EMBL" id="LKAM01000002">
    <property type="protein sequence ID" value="KUM49779.1"/>
    <property type="molecule type" value="Genomic_DNA"/>
</dbReference>
<protein>
    <submittedName>
        <fullName evidence="1">Uncharacterized protein</fullName>
    </submittedName>
</protein>
<reference evidence="1" key="1">
    <citation type="journal article" date="2015" name="Genome Biol. Evol.">
        <title>Organellar Genomes of White Spruce (Picea glauca): Assembly and Annotation.</title>
        <authorList>
            <person name="Jackman S.D."/>
            <person name="Warren R.L."/>
            <person name="Gibb E.A."/>
            <person name="Vandervalk B.P."/>
            <person name="Mohamadi H."/>
            <person name="Chu J."/>
            <person name="Raymond A."/>
            <person name="Pleasance S."/>
            <person name="Coope R."/>
            <person name="Wildung M.R."/>
            <person name="Ritland C.E."/>
            <person name="Bousquet J."/>
            <person name="Jones S.J."/>
            <person name="Bohlmann J."/>
            <person name="Birol I."/>
        </authorList>
    </citation>
    <scope>NUCLEOTIDE SEQUENCE [LARGE SCALE GENOMIC DNA]</scope>
    <source>
        <tissue evidence="1">Flushing bud</tissue>
    </source>
</reference>
<accession>A0A101M2M1</accession>
<sequence>MMKGQQMPLLSLLQNLLRLNLHMVLLHLGLDIDLLPFMLMVYQSGQLPMAVRLQLLLSLPLRA</sequence>
<gene>
    <name evidence="1" type="ORF">ABT39_MTgene3006</name>
</gene>
<comment type="caution">
    <text evidence="1">The sequence shown here is derived from an EMBL/GenBank/DDBJ whole genome shotgun (WGS) entry which is preliminary data.</text>
</comment>
<organism evidence="1">
    <name type="scientific">Picea glauca</name>
    <name type="common">White spruce</name>
    <name type="synonym">Pinus glauca</name>
    <dbReference type="NCBI Taxonomy" id="3330"/>
    <lineage>
        <taxon>Eukaryota</taxon>
        <taxon>Viridiplantae</taxon>
        <taxon>Streptophyta</taxon>
        <taxon>Embryophyta</taxon>
        <taxon>Tracheophyta</taxon>
        <taxon>Spermatophyta</taxon>
        <taxon>Pinopsida</taxon>
        <taxon>Pinidae</taxon>
        <taxon>Conifers I</taxon>
        <taxon>Pinales</taxon>
        <taxon>Pinaceae</taxon>
        <taxon>Picea</taxon>
    </lineage>
</organism>
<evidence type="ECO:0000313" key="1">
    <source>
        <dbReference type="EMBL" id="KUM49779.1"/>
    </source>
</evidence>
<keyword evidence="1" id="KW-0496">Mitochondrion</keyword>
<dbReference type="AlphaFoldDB" id="A0A101M2M1"/>
<proteinExistence type="predicted"/>